<dbReference type="Gene3D" id="3.20.20.80">
    <property type="entry name" value="Glycosidases"/>
    <property type="match status" value="1"/>
</dbReference>
<protein>
    <submittedName>
        <fullName evidence="2">DUF4434 domain-containing protein</fullName>
    </submittedName>
</protein>
<proteinExistence type="predicted"/>
<dbReference type="RefSeq" id="WP_324715825.1">
    <property type="nucleotide sequence ID" value="NZ_CP141615.1"/>
</dbReference>
<sequence length="345" mass="39038">MPLALSRRRLMQLAAAMAILPAVTEAKPMNEIRAIEGSWLDFHHPNPHDGDYWNGQTALFSCEQWQAKVNEMTAVGMRILVVTSVALRGEAFYPSEVMRKRWTPLACADPIEAVLRAADESGAGVFLGVGFFSEHTGDFASQDPREQLGRQHVPLELARRYGHHRGFSGWYLPVEAPIQGHFPEAYVLYARAMAERCRQAAPGKPVLIAPYGTRTVADDRRFVEQLRALEVDYIAYQDEVGVEKTRVDELDAIWARLRRLHDRARLPLWADVELFRFEGPVYRSPLVPAPWERILAQLSAASRYVDRILAYQYLGLMNPPDSPATAGHPSSVALYRAYARWLQSR</sequence>
<reference evidence="2 3" key="1">
    <citation type="journal article" date="2024" name="Front. Microbiol.">
        <title>Novel thermophilic genera Geochorda gen. nov. and Carboxydochorda gen. nov. from the deep terrestrial subsurface reveal the ecophysiological diversity in the class Limnochordia.</title>
        <authorList>
            <person name="Karnachuk O.V."/>
            <person name="Lukina A.P."/>
            <person name="Avakyan M.R."/>
            <person name="Kadnikov V.V."/>
            <person name="Begmatov S."/>
            <person name="Beletsky A.V."/>
            <person name="Vlasova K.G."/>
            <person name="Novikov A.A."/>
            <person name="Shcherbakova V.A."/>
            <person name="Mardanov A.V."/>
            <person name="Ravin N.V."/>
        </authorList>
    </citation>
    <scope>NUCLEOTIDE SEQUENCE [LARGE SCALE GENOMIC DNA]</scope>
    <source>
        <strain evidence="2 3">L945</strain>
    </source>
</reference>
<organism evidence="2 3">
    <name type="scientific">Carboxydichorda subterranea</name>
    <dbReference type="NCBI Taxonomy" id="3109565"/>
    <lineage>
        <taxon>Bacteria</taxon>
        <taxon>Bacillati</taxon>
        <taxon>Bacillota</taxon>
        <taxon>Limnochordia</taxon>
        <taxon>Limnochordales</taxon>
        <taxon>Geochordaceae</taxon>
        <taxon>Carboxydichorda</taxon>
    </lineage>
</organism>
<dbReference type="Proteomes" id="UP001332192">
    <property type="component" value="Chromosome"/>
</dbReference>
<keyword evidence="3" id="KW-1185">Reference proteome</keyword>
<accession>A0ABZ1BWP8</accession>
<gene>
    <name evidence="2" type="ORF">U7230_10665</name>
</gene>
<dbReference type="InterPro" id="IPR027849">
    <property type="entry name" value="DUF4434"/>
</dbReference>
<feature type="domain" description="DUF4434" evidence="1">
    <location>
        <begin position="35"/>
        <end position="322"/>
    </location>
</feature>
<dbReference type="Pfam" id="PF14488">
    <property type="entry name" value="DUF4434"/>
    <property type="match status" value="1"/>
</dbReference>
<name>A0ABZ1BWP8_9FIRM</name>
<evidence type="ECO:0000313" key="2">
    <source>
        <dbReference type="EMBL" id="WRP16552.1"/>
    </source>
</evidence>
<evidence type="ECO:0000313" key="3">
    <source>
        <dbReference type="Proteomes" id="UP001332192"/>
    </source>
</evidence>
<evidence type="ECO:0000259" key="1">
    <source>
        <dbReference type="Pfam" id="PF14488"/>
    </source>
</evidence>
<dbReference type="EMBL" id="CP141615">
    <property type="protein sequence ID" value="WRP16552.1"/>
    <property type="molecule type" value="Genomic_DNA"/>
</dbReference>